<dbReference type="EMBL" id="MWPQ01000042">
    <property type="protein sequence ID" value="OPH82627.1"/>
    <property type="molecule type" value="Genomic_DNA"/>
</dbReference>
<organism evidence="1 2">
    <name type="scientific">Nitrobacter vulgaris</name>
    <dbReference type="NCBI Taxonomy" id="29421"/>
    <lineage>
        <taxon>Bacteria</taxon>
        <taxon>Pseudomonadati</taxon>
        <taxon>Pseudomonadota</taxon>
        <taxon>Alphaproteobacteria</taxon>
        <taxon>Hyphomicrobiales</taxon>
        <taxon>Nitrobacteraceae</taxon>
        <taxon>Nitrobacter</taxon>
    </lineage>
</organism>
<keyword evidence="2" id="KW-1185">Reference proteome</keyword>
<dbReference type="AlphaFoldDB" id="A0A1V4HXC3"/>
<reference evidence="1 2" key="1">
    <citation type="submission" date="2017-02" db="EMBL/GenBank/DDBJ databases">
        <title>Genome sequence of the nitrite-oxidizing bacterium Nitrobacter vulgaris strain Ab1.</title>
        <authorList>
            <person name="Mellbye B.L."/>
            <person name="Davis E.W."/>
            <person name="Spieck E."/>
            <person name="Chang J.H."/>
            <person name="Bottomley P.J."/>
            <person name="Sayavedra-Soto L.A."/>
        </authorList>
    </citation>
    <scope>NUCLEOTIDE SEQUENCE [LARGE SCALE GENOMIC DNA]</scope>
    <source>
        <strain evidence="1 2">Ab1</strain>
    </source>
</reference>
<protein>
    <submittedName>
        <fullName evidence="1">Uncharacterized protein</fullName>
    </submittedName>
</protein>
<dbReference type="Proteomes" id="UP000189940">
    <property type="component" value="Unassembled WGS sequence"/>
</dbReference>
<dbReference type="STRING" id="29421.B2M20_11200"/>
<proteinExistence type="predicted"/>
<name>A0A1V4HXC3_NITVU</name>
<accession>A0A1V4HXC3</accession>
<dbReference type="RefSeq" id="WP_079447126.1">
    <property type="nucleotide sequence ID" value="NZ_MWPQ01000042.1"/>
</dbReference>
<evidence type="ECO:0000313" key="1">
    <source>
        <dbReference type="EMBL" id="OPH82627.1"/>
    </source>
</evidence>
<gene>
    <name evidence="1" type="ORF">B2M20_11200</name>
</gene>
<comment type="caution">
    <text evidence="1">The sequence shown here is derived from an EMBL/GenBank/DDBJ whole genome shotgun (WGS) entry which is preliminary data.</text>
</comment>
<sequence>MTVVEGVVYSLIQDHGAANLLNQKHYSVFGNYDTGVYGEPQRYTLVHQVPLLERLEEKRWVRLVSS</sequence>
<evidence type="ECO:0000313" key="2">
    <source>
        <dbReference type="Proteomes" id="UP000189940"/>
    </source>
</evidence>